<geneLocation type="plasmid" evidence="1 3">
    <name>p410-lp97</name>
</geneLocation>
<keyword evidence="1" id="KW-0614">Plasmid</keyword>
<dbReference type="RefSeq" id="WP_231932079.1">
    <property type="nucleotide sequence ID" value="NZ_CP072480.1"/>
</dbReference>
<evidence type="ECO:0000313" key="1">
    <source>
        <dbReference type="EMBL" id="WAZ91484.1"/>
    </source>
</evidence>
<dbReference type="InterPro" id="IPR007499">
    <property type="entry name" value="ERF_bacteria_virus"/>
</dbReference>
<sequence>MDFVQCPPFKVVGPNTINVVSTTFYNSSGYSYSFDTPIYTEELKSIEGKSKNTFAQLVGSCITYFKRYALVAYLSIESEVDTDANTLGPGQDATEEQSTLPPVDVNRVVKSNNTIVVNKDNSANTVSVNKANLIKLSYYRSLLIAARRMHKYLVNKPFDSMAQINAYLNAIKLGDDSSLLEYFNMHKALRNVNYWIELIREYIFKNNHLMRRLDQFEAFVALMQPKYEDSPLKLFGFLSVEDELRYLFNA</sequence>
<evidence type="ECO:0000313" key="2">
    <source>
        <dbReference type="EMBL" id="WAZ91491.1"/>
    </source>
</evidence>
<reference evidence="1" key="1">
    <citation type="submission" date="2022-12" db="EMBL/GenBank/DDBJ databases">
        <title>B. miyamotoi WGS.</title>
        <authorList>
            <person name="Kuleshov K.V."/>
            <person name="Hoornstra D."/>
            <person name="Hovius J.W."/>
            <person name="Platonov A.E."/>
            <person name="Telford S.R. III."/>
        </authorList>
    </citation>
    <scope>NUCLEOTIDE SEQUENCE</scope>
    <source>
        <strain evidence="1">410</strain>
        <plasmid evidence="1">p410-lp97</plasmid>
    </source>
</reference>
<name>A0AAQ2WXF0_9SPIR</name>
<dbReference type="EMBL" id="CP114638">
    <property type="protein sequence ID" value="WAZ91484.1"/>
    <property type="molecule type" value="Genomic_DNA"/>
</dbReference>
<dbReference type="Proteomes" id="UP001164544">
    <property type="component" value="Plasmid p410-lp97"/>
</dbReference>
<accession>A0AAQ2WXF0</accession>
<proteinExistence type="predicted"/>
<dbReference type="EMBL" id="CP114638">
    <property type="protein sequence ID" value="WAZ91491.1"/>
    <property type="molecule type" value="Genomic_DNA"/>
</dbReference>
<protein>
    <submittedName>
        <fullName evidence="1">ERF family protein</fullName>
    </submittedName>
</protein>
<dbReference type="Pfam" id="PF04404">
    <property type="entry name" value="ERF"/>
    <property type="match status" value="1"/>
</dbReference>
<organism evidence="1 3">
    <name type="scientific">Borrelia miyamotoi</name>
    <dbReference type="NCBI Taxonomy" id="47466"/>
    <lineage>
        <taxon>Bacteria</taxon>
        <taxon>Pseudomonadati</taxon>
        <taxon>Spirochaetota</taxon>
        <taxon>Spirochaetia</taxon>
        <taxon>Spirochaetales</taxon>
        <taxon>Borreliaceae</taxon>
        <taxon>Borrelia</taxon>
    </lineage>
</organism>
<dbReference type="AlphaFoldDB" id="A0AAQ2WXF0"/>
<evidence type="ECO:0000313" key="3">
    <source>
        <dbReference type="Proteomes" id="UP001164544"/>
    </source>
</evidence>
<gene>
    <name evidence="1" type="ORF">O5398_04415</name>
    <name evidence="2" type="ORF">O5398_04935</name>
</gene>